<dbReference type="EMBL" id="FUYB01000003">
    <property type="protein sequence ID" value="SKA72352.1"/>
    <property type="molecule type" value="Genomic_DNA"/>
</dbReference>
<dbReference type="Pfam" id="PF03235">
    <property type="entry name" value="GmrSD_N"/>
    <property type="match status" value="1"/>
</dbReference>
<feature type="domain" description="GmrSD restriction endonucleases N-terminal" evidence="1">
    <location>
        <begin position="56"/>
        <end position="185"/>
    </location>
</feature>
<evidence type="ECO:0000313" key="3">
    <source>
        <dbReference type="Proteomes" id="UP000190460"/>
    </source>
</evidence>
<dbReference type="PANTHER" id="PTHR39639">
    <property type="entry name" value="CHROMOSOME 16, WHOLE GENOME SHOTGUN SEQUENCE"/>
    <property type="match status" value="1"/>
</dbReference>
<name>A0A1T4W529_9GAMM</name>
<dbReference type="STRING" id="92487.SAMN02745130_01043"/>
<evidence type="ECO:0000259" key="1">
    <source>
        <dbReference type="Pfam" id="PF03235"/>
    </source>
</evidence>
<dbReference type="OrthoDB" id="7802453at2"/>
<dbReference type="PANTHER" id="PTHR39639:SF1">
    <property type="entry name" value="DUF262 DOMAIN-CONTAINING PROTEIN"/>
    <property type="match status" value="1"/>
</dbReference>
<organism evidence="2 3">
    <name type="scientific">Thiothrix eikelboomii</name>
    <dbReference type="NCBI Taxonomy" id="92487"/>
    <lineage>
        <taxon>Bacteria</taxon>
        <taxon>Pseudomonadati</taxon>
        <taxon>Pseudomonadota</taxon>
        <taxon>Gammaproteobacteria</taxon>
        <taxon>Thiotrichales</taxon>
        <taxon>Thiotrichaceae</taxon>
        <taxon>Thiothrix</taxon>
    </lineage>
</organism>
<protein>
    <recommendedName>
        <fullName evidence="1">GmrSD restriction endonucleases N-terminal domain-containing protein</fullName>
    </recommendedName>
</protein>
<gene>
    <name evidence="2" type="ORF">SAMN02745130_01043</name>
</gene>
<reference evidence="2 3" key="1">
    <citation type="submission" date="2017-02" db="EMBL/GenBank/DDBJ databases">
        <authorList>
            <person name="Peterson S.W."/>
        </authorList>
    </citation>
    <scope>NUCLEOTIDE SEQUENCE [LARGE SCALE GENOMIC DNA]</scope>
    <source>
        <strain evidence="2 3">ATCC 49788</strain>
    </source>
</reference>
<proteinExistence type="predicted"/>
<dbReference type="Proteomes" id="UP000190460">
    <property type="component" value="Unassembled WGS sequence"/>
</dbReference>
<dbReference type="RefSeq" id="WP_078921524.1">
    <property type="nucleotide sequence ID" value="NZ_FUYB01000003.1"/>
</dbReference>
<dbReference type="InterPro" id="IPR004919">
    <property type="entry name" value="GmrSD_N"/>
</dbReference>
<evidence type="ECO:0000313" key="2">
    <source>
        <dbReference type="EMBL" id="SKA72352.1"/>
    </source>
</evidence>
<keyword evidence="3" id="KW-1185">Reference proteome</keyword>
<sequence length="389" mass="45444">MDNILLPLNHDPSIEQQIEKKQKVLDFEIREYPVGVLVGKYTNPPEGGLETDEPELYVPDYQRDYIWSDKQKSEFIESLIINLPVPYLYVADNKETGRIEIIDGSQRIRTLEEFVRQNLMLSNLTQIPSLNGYTFNNLPRPTRMRFLRKTMRMIELSYQMDEEGRRELFRRLNSGGTLLKDMEKREGIRDGAFLQFINRLSENELFKQLCPISATKLKHGESRELVLRFFAYLDEYENFIKEVYEFLDNYLDKKNKEPVANYATQEQEFLRMLNFIQACIPMGFRKRPNDSSVPRIRFEALAIGAALALRENPQLQPPTPAVMQQLLNSKELLYHTRSDASNSKPRVKARLELVRDFLLGRPIAPYSPHEIKNAPSKLQLGLYTEDEAE</sequence>
<dbReference type="AlphaFoldDB" id="A0A1T4W529"/>
<accession>A0A1T4W529</accession>